<dbReference type="OrthoDB" id="5297561at2"/>
<dbReference type="Pfam" id="PF00561">
    <property type="entry name" value="Abhydrolase_1"/>
    <property type="match status" value="1"/>
</dbReference>
<dbReference type="InterPro" id="IPR050266">
    <property type="entry name" value="AB_hydrolase_sf"/>
</dbReference>
<dbReference type="Proteomes" id="UP000320225">
    <property type="component" value="Unassembled WGS sequence"/>
</dbReference>
<dbReference type="SUPFAM" id="SSF53474">
    <property type="entry name" value="alpha/beta-Hydrolases"/>
    <property type="match status" value="1"/>
</dbReference>
<dbReference type="PRINTS" id="PR00111">
    <property type="entry name" value="ABHYDROLASE"/>
</dbReference>
<dbReference type="GO" id="GO:0004742">
    <property type="term" value="F:dihydrolipoyllysine-residue acetyltransferase activity"/>
    <property type="evidence" value="ECO:0007669"/>
    <property type="project" value="UniProtKB-EC"/>
</dbReference>
<dbReference type="InterPro" id="IPR000639">
    <property type="entry name" value="Epox_hydrolase-like"/>
</dbReference>
<evidence type="ECO:0000313" key="3">
    <source>
        <dbReference type="Proteomes" id="UP000320225"/>
    </source>
</evidence>
<dbReference type="EMBL" id="VJND01000004">
    <property type="protein sequence ID" value="TSE26117.1"/>
    <property type="molecule type" value="Genomic_DNA"/>
</dbReference>
<dbReference type="InterPro" id="IPR000073">
    <property type="entry name" value="AB_hydrolase_1"/>
</dbReference>
<dbReference type="EC" id="2.3.1.12" evidence="2"/>
<reference evidence="2 3" key="1">
    <citation type="submission" date="2019-07" db="EMBL/GenBank/DDBJ databases">
        <title>Tepidimonas sediminis YIM 72259 draft genome.</title>
        <authorList>
            <person name="Da Costa M.S."/>
            <person name="Froufe H.J.C."/>
            <person name="Egas C."/>
            <person name="Albuquerque L."/>
        </authorList>
    </citation>
    <scope>NUCLEOTIDE SEQUENCE [LARGE SCALE GENOMIC DNA]</scope>
    <source>
        <strain evidence="2 3">YIM 72259</strain>
    </source>
</reference>
<accession>A0A554WRC2</accession>
<keyword evidence="2" id="KW-0012">Acyltransferase</keyword>
<dbReference type="InterPro" id="IPR029058">
    <property type="entry name" value="AB_hydrolase_fold"/>
</dbReference>
<evidence type="ECO:0000313" key="2">
    <source>
        <dbReference type="EMBL" id="TSE26117.1"/>
    </source>
</evidence>
<sequence>MLIDVHGAPLYAYTGGRPFDPALPTVVMIHGVLNDHSVWILQSRYLAHHGFNVLAIDLPGHGRSGGDPPARVADGARTVLGLLDALGVERAALAGHSFGSLIALQAAADAPQRVSHLALVGTAYPMRVSPALLDASLHAPEKAIAMVNVFSHSTLAPPPSALGPGTWLYGGSRALMRRVLASNPRVNVFHRGFVACDTYQDGEAAARRLACPVQFILGARDQMTPPKAAQPLIDGARAAGVPVEVVRLPAGHALMTEAPDGVLDALRAFLGRMQAQPA</sequence>
<keyword evidence="3" id="KW-1185">Reference proteome</keyword>
<feature type="domain" description="AB hydrolase-1" evidence="1">
    <location>
        <begin position="24"/>
        <end position="128"/>
    </location>
</feature>
<dbReference type="RefSeq" id="WP_143894111.1">
    <property type="nucleotide sequence ID" value="NZ_VJND01000004.1"/>
</dbReference>
<dbReference type="GO" id="GO:0016020">
    <property type="term" value="C:membrane"/>
    <property type="evidence" value="ECO:0007669"/>
    <property type="project" value="TreeGrafter"/>
</dbReference>
<name>A0A554WRC2_9BURK</name>
<dbReference type="Gene3D" id="3.40.50.1820">
    <property type="entry name" value="alpha/beta hydrolase"/>
    <property type="match status" value="1"/>
</dbReference>
<dbReference type="PANTHER" id="PTHR43798:SF33">
    <property type="entry name" value="HYDROLASE, PUTATIVE (AFU_ORTHOLOGUE AFUA_2G14860)-RELATED"/>
    <property type="match status" value="1"/>
</dbReference>
<keyword evidence="2" id="KW-0808">Transferase</keyword>
<protein>
    <submittedName>
        <fullName evidence="2">Dihydrolipoyllysine-residue acetyltransferase component of acetoin cleaving system</fullName>
        <ecNumber evidence="2">2.3.1.12</ecNumber>
    </submittedName>
</protein>
<proteinExistence type="predicted"/>
<dbReference type="PANTHER" id="PTHR43798">
    <property type="entry name" value="MONOACYLGLYCEROL LIPASE"/>
    <property type="match status" value="1"/>
</dbReference>
<dbReference type="PRINTS" id="PR00412">
    <property type="entry name" value="EPOXHYDRLASE"/>
</dbReference>
<evidence type="ECO:0000259" key="1">
    <source>
        <dbReference type="Pfam" id="PF00561"/>
    </source>
</evidence>
<comment type="caution">
    <text evidence="2">The sequence shown here is derived from an EMBL/GenBank/DDBJ whole genome shotgun (WGS) entry which is preliminary data.</text>
</comment>
<organism evidence="2 3">
    <name type="scientific">Tepidimonas sediminis</name>
    <dbReference type="NCBI Taxonomy" id="2588941"/>
    <lineage>
        <taxon>Bacteria</taxon>
        <taxon>Pseudomonadati</taxon>
        <taxon>Pseudomonadota</taxon>
        <taxon>Betaproteobacteria</taxon>
        <taxon>Burkholderiales</taxon>
        <taxon>Tepidimonas</taxon>
    </lineage>
</organism>
<dbReference type="AlphaFoldDB" id="A0A554WRC2"/>
<gene>
    <name evidence="2" type="primary">acoC</name>
    <name evidence="2" type="ORF">Tsedi_00930</name>
</gene>